<name>A0A4U6D7T1_9BACT</name>
<evidence type="ECO:0000256" key="2">
    <source>
        <dbReference type="ARBA" id="ARBA00023125"/>
    </source>
</evidence>
<dbReference type="InterPro" id="IPR036390">
    <property type="entry name" value="WH_DNA-bd_sf"/>
</dbReference>
<organism evidence="5 6">
    <name type="scientific">Dyadobacter frigoris</name>
    <dbReference type="NCBI Taxonomy" id="2576211"/>
    <lineage>
        <taxon>Bacteria</taxon>
        <taxon>Pseudomonadati</taxon>
        <taxon>Bacteroidota</taxon>
        <taxon>Cytophagia</taxon>
        <taxon>Cytophagales</taxon>
        <taxon>Spirosomataceae</taxon>
        <taxon>Dyadobacter</taxon>
    </lineage>
</organism>
<evidence type="ECO:0000313" key="6">
    <source>
        <dbReference type="Proteomes" id="UP000304900"/>
    </source>
</evidence>
<feature type="domain" description="HTH hxlR-type" evidence="4">
    <location>
        <begin position="11"/>
        <end position="109"/>
    </location>
</feature>
<reference evidence="5 6" key="1">
    <citation type="submission" date="2019-05" db="EMBL/GenBank/DDBJ databases">
        <title>Dyadobacter AR-3-8 sp. nov., isolated from arctic soil.</title>
        <authorList>
            <person name="Chaudhary D.K."/>
        </authorList>
    </citation>
    <scope>NUCLEOTIDE SEQUENCE [LARGE SCALE GENOMIC DNA]</scope>
    <source>
        <strain evidence="5 6">AR-3-8</strain>
    </source>
</reference>
<dbReference type="Gene3D" id="1.10.10.10">
    <property type="entry name" value="Winged helix-like DNA-binding domain superfamily/Winged helix DNA-binding domain"/>
    <property type="match status" value="1"/>
</dbReference>
<evidence type="ECO:0000256" key="3">
    <source>
        <dbReference type="ARBA" id="ARBA00023163"/>
    </source>
</evidence>
<keyword evidence="1" id="KW-0805">Transcription regulation</keyword>
<evidence type="ECO:0000256" key="1">
    <source>
        <dbReference type="ARBA" id="ARBA00023015"/>
    </source>
</evidence>
<evidence type="ECO:0000259" key="4">
    <source>
        <dbReference type="PROSITE" id="PS51118"/>
    </source>
</evidence>
<dbReference type="AlphaFoldDB" id="A0A4U6D7T1"/>
<dbReference type="EMBL" id="SZVO01000002">
    <property type="protein sequence ID" value="TKT93520.1"/>
    <property type="molecule type" value="Genomic_DNA"/>
</dbReference>
<dbReference type="InterPro" id="IPR002577">
    <property type="entry name" value="HTH_HxlR"/>
</dbReference>
<accession>A0A4U6D7T1</accession>
<dbReference type="InterPro" id="IPR036388">
    <property type="entry name" value="WH-like_DNA-bd_sf"/>
</dbReference>
<keyword evidence="3" id="KW-0804">Transcription</keyword>
<dbReference type="GO" id="GO:0003677">
    <property type="term" value="F:DNA binding"/>
    <property type="evidence" value="ECO:0007669"/>
    <property type="project" value="UniProtKB-KW"/>
</dbReference>
<dbReference type="PANTHER" id="PTHR33204">
    <property type="entry name" value="TRANSCRIPTIONAL REGULATOR, MARR FAMILY"/>
    <property type="match status" value="1"/>
</dbReference>
<gene>
    <name evidence="5" type="ORF">FDK13_06670</name>
</gene>
<dbReference type="Pfam" id="PF01638">
    <property type="entry name" value="HxlR"/>
    <property type="match status" value="1"/>
</dbReference>
<dbReference type="SUPFAM" id="SSF46785">
    <property type="entry name" value="Winged helix' DNA-binding domain"/>
    <property type="match status" value="1"/>
</dbReference>
<dbReference type="OrthoDB" id="8231503at2"/>
<keyword evidence="2" id="KW-0238">DNA-binding</keyword>
<proteinExistence type="predicted"/>
<evidence type="ECO:0000313" key="5">
    <source>
        <dbReference type="EMBL" id="TKT93520.1"/>
    </source>
</evidence>
<comment type="caution">
    <text evidence="5">The sequence shown here is derived from an EMBL/GenBank/DDBJ whole genome shotgun (WGS) entry which is preliminary data.</text>
</comment>
<sequence length="126" mass="14641">MKDDRFCNSNCPFTRAIGTIGNKWKPIIINVLGTRTLRFGQLDAIVPHISRKVLTEQLKELEEDGLLERLAFKELPPRVDYKLSEKGLAFLPILENIKEWNLKYEVALIPKETDYKWSKRPTDCLP</sequence>
<dbReference type="Proteomes" id="UP000304900">
    <property type="component" value="Unassembled WGS sequence"/>
</dbReference>
<dbReference type="PROSITE" id="PS51118">
    <property type="entry name" value="HTH_HXLR"/>
    <property type="match status" value="1"/>
</dbReference>
<dbReference type="RefSeq" id="WP_137339195.1">
    <property type="nucleotide sequence ID" value="NZ_BSQH01000017.1"/>
</dbReference>
<keyword evidence="6" id="KW-1185">Reference proteome</keyword>
<protein>
    <submittedName>
        <fullName evidence="5">Helix-turn-helix transcriptional regulator</fullName>
    </submittedName>
</protein>